<dbReference type="PANTHER" id="PTHR28621">
    <property type="entry name" value="SELENOPROTEIN S"/>
    <property type="match status" value="1"/>
</dbReference>
<keyword evidence="7" id="KW-0712">Selenocysteine</keyword>
<reference evidence="13" key="1">
    <citation type="submission" date="2025-08" db="UniProtKB">
        <authorList>
            <consortium name="RefSeq"/>
        </authorList>
    </citation>
    <scope>IDENTIFICATION</scope>
</reference>
<name>A0A8M1KG21_CLUHA</name>
<dbReference type="GO" id="GO:0030970">
    <property type="term" value="P:retrograde protein transport, ER to cytosol"/>
    <property type="evidence" value="ECO:0007669"/>
    <property type="project" value="TreeGrafter"/>
</dbReference>
<evidence type="ECO:0000313" key="13">
    <source>
        <dbReference type="RefSeq" id="XP_042561460.1"/>
    </source>
</evidence>
<evidence type="ECO:0000256" key="5">
    <source>
        <dbReference type="ARBA" id="ARBA00022692"/>
    </source>
</evidence>
<evidence type="ECO:0000313" key="12">
    <source>
        <dbReference type="Proteomes" id="UP000515152"/>
    </source>
</evidence>
<proteinExistence type="inferred from homology"/>
<dbReference type="GO" id="GO:0036502">
    <property type="term" value="C:Derlin-1-VIMP complex"/>
    <property type="evidence" value="ECO:0007669"/>
    <property type="project" value="TreeGrafter"/>
</dbReference>
<gene>
    <name evidence="13" type="primary">selenos</name>
</gene>
<dbReference type="AlphaFoldDB" id="A0A8M1KG21"/>
<feature type="compositionally biased region" description="Basic and acidic residues" evidence="10">
    <location>
        <begin position="101"/>
        <end position="124"/>
    </location>
</feature>
<dbReference type="RefSeq" id="XP_042561460.1">
    <property type="nucleotide sequence ID" value="XM_042705526.1"/>
</dbReference>
<dbReference type="GO" id="GO:0030968">
    <property type="term" value="P:endoplasmic reticulum unfolded protein response"/>
    <property type="evidence" value="ECO:0007669"/>
    <property type="project" value="TreeGrafter"/>
</dbReference>
<evidence type="ECO:0000256" key="4">
    <source>
        <dbReference type="ARBA" id="ARBA00022490"/>
    </source>
</evidence>
<keyword evidence="6" id="KW-0256">Endoplasmic reticulum</keyword>
<evidence type="ECO:0000256" key="7">
    <source>
        <dbReference type="ARBA" id="ARBA00022933"/>
    </source>
</evidence>
<organism evidence="12 13">
    <name type="scientific">Clupea harengus</name>
    <name type="common">Atlantic herring</name>
    <dbReference type="NCBI Taxonomy" id="7950"/>
    <lineage>
        <taxon>Eukaryota</taxon>
        <taxon>Metazoa</taxon>
        <taxon>Chordata</taxon>
        <taxon>Craniata</taxon>
        <taxon>Vertebrata</taxon>
        <taxon>Euteleostomi</taxon>
        <taxon>Actinopterygii</taxon>
        <taxon>Neopterygii</taxon>
        <taxon>Teleostei</taxon>
        <taxon>Clupei</taxon>
        <taxon>Clupeiformes</taxon>
        <taxon>Clupeoidei</taxon>
        <taxon>Clupeidae</taxon>
        <taxon>Clupea</taxon>
    </lineage>
</organism>
<dbReference type="InterPro" id="IPR009703">
    <property type="entry name" value="Selenoprotein_S"/>
</dbReference>
<comment type="subcellular location">
    <subcellularLocation>
        <location evidence="2">Cytoplasm</location>
    </subcellularLocation>
    <subcellularLocation>
        <location evidence="1">Endoplasmic reticulum membrane</location>
        <topology evidence="1">Single-pass membrane protein</topology>
    </subcellularLocation>
</comment>
<dbReference type="Gene3D" id="6.10.250.2950">
    <property type="match status" value="1"/>
</dbReference>
<dbReference type="OrthoDB" id="75792at2759"/>
<feature type="transmembrane region" description="Helical" evidence="11">
    <location>
        <begin position="33"/>
        <end position="52"/>
    </location>
</feature>
<keyword evidence="12" id="KW-1185">Reference proteome</keyword>
<keyword evidence="5 11" id="KW-0812">Transmembrane</keyword>
<dbReference type="Pfam" id="PF06936">
    <property type="entry name" value="Selenoprotein_S"/>
    <property type="match status" value="1"/>
</dbReference>
<comment type="similarity">
    <text evidence="3">Belongs to the selenoprotein S family.</text>
</comment>
<evidence type="ECO:0000256" key="2">
    <source>
        <dbReference type="ARBA" id="ARBA00004496"/>
    </source>
</evidence>
<evidence type="ECO:0000256" key="11">
    <source>
        <dbReference type="SAM" id="Phobius"/>
    </source>
</evidence>
<keyword evidence="4" id="KW-0963">Cytoplasm</keyword>
<evidence type="ECO:0000256" key="10">
    <source>
        <dbReference type="SAM" id="MobiDB-lite"/>
    </source>
</evidence>
<dbReference type="CTD" id="55829"/>
<feature type="compositionally biased region" description="Polar residues" evidence="10">
    <location>
        <begin position="126"/>
        <end position="143"/>
    </location>
</feature>
<protein>
    <submittedName>
        <fullName evidence="13">Selenoprotein S</fullName>
    </submittedName>
</protein>
<accession>A0A8M1KG21</accession>
<evidence type="ECO:0000256" key="3">
    <source>
        <dbReference type="ARBA" id="ARBA00011034"/>
    </source>
</evidence>
<dbReference type="Proteomes" id="UP000515152">
    <property type="component" value="Unplaced"/>
</dbReference>
<evidence type="ECO:0000256" key="8">
    <source>
        <dbReference type="ARBA" id="ARBA00022989"/>
    </source>
</evidence>
<evidence type="ECO:0000256" key="1">
    <source>
        <dbReference type="ARBA" id="ARBA00004389"/>
    </source>
</evidence>
<feature type="region of interest" description="Disordered" evidence="10">
    <location>
        <begin position="101"/>
        <end position="182"/>
    </location>
</feature>
<keyword evidence="8 11" id="KW-1133">Transmembrane helix</keyword>
<dbReference type="GeneID" id="122130765"/>
<dbReference type="PANTHER" id="PTHR28621:SF1">
    <property type="entry name" value="SELENOPROTEIN S"/>
    <property type="match status" value="1"/>
</dbReference>
<evidence type="ECO:0000256" key="9">
    <source>
        <dbReference type="ARBA" id="ARBA00023136"/>
    </source>
</evidence>
<evidence type="ECO:0000256" key="6">
    <source>
        <dbReference type="ARBA" id="ARBA00022824"/>
    </source>
</evidence>
<dbReference type="KEGG" id="char:122130765"/>
<keyword evidence="9 11" id="KW-0472">Membrane</keyword>
<sequence length="182" mass="20157">MEADEDTADIKSTLKNQDLSFLQSNVAVLLSEYGWYLVFLCIGIYVVLQHLLKKRPRQEQSGTSGDPDPVSVVRRQEAMEAARKKMQEELDAKAALFLEKQRELDEEKSKQKIDKWESMKEGKSFKGNSKISQNSDEASSSTVLKPKSDKKTLRNDGYSPLSGGAGGSCAWRPGRRGPSAGG</sequence>
<dbReference type="GO" id="GO:0036513">
    <property type="term" value="C:Derlin-1 retrotranslocation complex"/>
    <property type="evidence" value="ECO:0007669"/>
    <property type="project" value="TreeGrafter"/>
</dbReference>